<sequence length="222" mass="23526">MTVDTEDLIGRLAAELRPVRRLPHPLRRAATWLGFALLAVAACVAWFGPRHDLMERLERPHEVAQLLFALATGVLAAVAAFELSLPDRSSRWVLLPLPAAAAWVGSLGMGCLADVARMGPQALVLGTSWGCFRFILLMGVPLALSLVWMLRHAGPIRPVPVAVLGGLAGAAISAVGLSLFHHLDAALMVLAWHGGTTLLVVVAAVFAGRAWQERASVGFTAA</sequence>
<dbReference type="InterPro" id="IPR009495">
    <property type="entry name" value="NrsF"/>
</dbReference>
<keyword evidence="1" id="KW-0472">Membrane</keyword>
<feature type="transmembrane region" description="Helical" evidence="1">
    <location>
        <begin position="29"/>
        <end position="48"/>
    </location>
</feature>
<dbReference type="AlphaFoldDB" id="A0A9X9WRX1"/>
<keyword evidence="3" id="KW-1185">Reference proteome</keyword>
<evidence type="ECO:0000313" key="2">
    <source>
        <dbReference type="EMBL" id="MBR0669900.1"/>
    </source>
</evidence>
<name>A0A9X9WRX1_9PROT</name>
<feature type="transmembrane region" description="Helical" evidence="1">
    <location>
        <begin position="93"/>
        <end position="116"/>
    </location>
</feature>
<comment type="caution">
    <text evidence="2">The sequence shown here is derived from an EMBL/GenBank/DDBJ whole genome shotgun (WGS) entry which is preliminary data.</text>
</comment>
<organism evidence="2 3">
    <name type="scientific">Neoroseomonas soli</name>
    <dbReference type="NCBI Taxonomy" id="1081025"/>
    <lineage>
        <taxon>Bacteria</taxon>
        <taxon>Pseudomonadati</taxon>
        <taxon>Pseudomonadota</taxon>
        <taxon>Alphaproteobacteria</taxon>
        <taxon>Acetobacterales</taxon>
        <taxon>Acetobacteraceae</taxon>
        <taxon>Neoroseomonas</taxon>
    </lineage>
</organism>
<keyword evidence="1" id="KW-0812">Transmembrane</keyword>
<proteinExistence type="predicted"/>
<feature type="transmembrane region" description="Helical" evidence="1">
    <location>
        <begin position="122"/>
        <end position="149"/>
    </location>
</feature>
<dbReference type="EMBL" id="JAAEDM010000003">
    <property type="protein sequence ID" value="MBR0669900.1"/>
    <property type="molecule type" value="Genomic_DNA"/>
</dbReference>
<feature type="transmembrane region" description="Helical" evidence="1">
    <location>
        <begin position="186"/>
        <end position="207"/>
    </location>
</feature>
<reference evidence="2" key="1">
    <citation type="submission" date="2020-01" db="EMBL/GenBank/DDBJ databases">
        <authorList>
            <person name="Rat A."/>
        </authorList>
    </citation>
    <scope>NUCLEOTIDE SEQUENCE</scope>
    <source>
        <strain evidence="2">LMG 31231</strain>
    </source>
</reference>
<dbReference type="Pfam" id="PF06532">
    <property type="entry name" value="NrsF"/>
    <property type="match status" value="1"/>
</dbReference>
<evidence type="ECO:0000313" key="3">
    <source>
        <dbReference type="Proteomes" id="UP001138751"/>
    </source>
</evidence>
<dbReference type="Proteomes" id="UP001138751">
    <property type="component" value="Unassembled WGS sequence"/>
</dbReference>
<keyword evidence="1" id="KW-1133">Transmembrane helix</keyword>
<gene>
    <name evidence="2" type="ORF">GXW76_01825</name>
</gene>
<evidence type="ECO:0000256" key="1">
    <source>
        <dbReference type="SAM" id="Phobius"/>
    </source>
</evidence>
<reference evidence="2" key="2">
    <citation type="journal article" date="2021" name="Syst. Appl. Microbiol.">
        <title>Roseomonas hellenica sp. nov., isolated from roots of wild-growing Alkanna tinctoria.</title>
        <authorList>
            <person name="Rat A."/>
            <person name="Naranjo H.D."/>
            <person name="Lebbe L."/>
            <person name="Cnockaert M."/>
            <person name="Krigas N."/>
            <person name="Grigoriadou K."/>
            <person name="Maloupa E."/>
            <person name="Willems A."/>
        </authorList>
    </citation>
    <scope>NUCLEOTIDE SEQUENCE</scope>
    <source>
        <strain evidence="2">LMG 31231</strain>
    </source>
</reference>
<feature type="transmembrane region" description="Helical" evidence="1">
    <location>
        <begin position="161"/>
        <end position="180"/>
    </location>
</feature>
<feature type="transmembrane region" description="Helical" evidence="1">
    <location>
        <begin position="63"/>
        <end position="81"/>
    </location>
</feature>
<accession>A0A9X9WRX1</accession>
<protein>
    <submittedName>
        <fullName evidence="2">DUF1109 domain-containing protein</fullName>
    </submittedName>
</protein>